<dbReference type="InterPro" id="IPR005135">
    <property type="entry name" value="Endo/exonuclease/phosphatase"/>
</dbReference>
<reference evidence="5 6" key="1">
    <citation type="journal article" date="2019" name="Int. J. Syst. Evol. Microbiol.">
        <title>The Global Catalogue of Microorganisms (GCM) 10K type strain sequencing project: providing services to taxonomists for standard genome sequencing and annotation.</title>
        <authorList>
            <consortium name="The Broad Institute Genomics Platform"/>
            <consortium name="The Broad Institute Genome Sequencing Center for Infectious Disease"/>
            <person name="Wu L."/>
            <person name="Ma J."/>
        </authorList>
    </citation>
    <scope>NUCLEOTIDE SEQUENCE [LARGE SCALE GENOMIC DNA]</scope>
    <source>
        <strain evidence="5 6">JCM 14942</strain>
    </source>
</reference>
<dbReference type="EMBL" id="BAAAOR010000033">
    <property type="protein sequence ID" value="GAA1537615.1"/>
    <property type="molecule type" value="Genomic_DNA"/>
</dbReference>
<sequence length="416" mass="44874">MPPSVYRRAARCLLALLTALALSLGLLGSAVPAQAAGKPGAPWVSGQQVQRGGVTVSLDWDPVAGATGYGVLVSTAGPDVYPGDDPQRLTVTAAGAHADIAGLAPGTTYCFAVTVNGNGGPRSCKVTPPRDRAVTATALATTVATFNVGCGSKKNCNKGWKWKKRQKKVVKSVNRMNADVMVFVEAHLAHKYGKKKRLLGKVMKKRGYALACRTQMSKKRQLFSQVVYVRSSVYAVVDPKQNSKGTRFKMFKDRNHGYCHALVQHRATGRQIAVAALHLRDGRDDAKRQAETSYVLGQVQARFAGHPIVLMGDYNSHRGRDRRGESDTPRRVLEAAGFADSSDIAASLTLPYLNSAQGFKVNPPRSSTWPTHVDRIFVSPGITVPSWENLALLAGNKYATPMASDHNPVRATLYIP</sequence>
<evidence type="ECO:0000259" key="4">
    <source>
        <dbReference type="PROSITE" id="PS50853"/>
    </source>
</evidence>
<keyword evidence="6" id="KW-1185">Reference proteome</keyword>
<feature type="signal peptide" evidence="3">
    <location>
        <begin position="1"/>
        <end position="35"/>
    </location>
</feature>
<evidence type="ECO:0000256" key="2">
    <source>
        <dbReference type="ARBA" id="ARBA00023326"/>
    </source>
</evidence>
<dbReference type="Pfam" id="PF03372">
    <property type="entry name" value="Exo_endo_phos"/>
    <property type="match status" value="1"/>
</dbReference>
<proteinExistence type="predicted"/>
<keyword evidence="2" id="KW-0119">Carbohydrate metabolism</keyword>
<keyword evidence="3" id="KW-0732">Signal</keyword>
<dbReference type="Gene3D" id="3.60.10.10">
    <property type="entry name" value="Endonuclease/exonuclease/phosphatase"/>
    <property type="match status" value="1"/>
</dbReference>
<dbReference type="InterPro" id="IPR003961">
    <property type="entry name" value="FN3_dom"/>
</dbReference>
<dbReference type="RefSeq" id="WP_141007190.1">
    <property type="nucleotide sequence ID" value="NZ_BAAAOR010000033.1"/>
</dbReference>
<dbReference type="SUPFAM" id="SSF56219">
    <property type="entry name" value="DNase I-like"/>
    <property type="match status" value="1"/>
</dbReference>
<organism evidence="5 6">
    <name type="scientific">Nocardioides humi</name>
    <dbReference type="NCBI Taxonomy" id="449461"/>
    <lineage>
        <taxon>Bacteria</taxon>
        <taxon>Bacillati</taxon>
        <taxon>Actinomycetota</taxon>
        <taxon>Actinomycetes</taxon>
        <taxon>Propionibacteriales</taxon>
        <taxon>Nocardioidaceae</taxon>
        <taxon>Nocardioides</taxon>
    </lineage>
</organism>
<protein>
    <recommendedName>
        <fullName evidence="4">Fibronectin type-III domain-containing protein</fullName>
    </recommendedName>
</protein>
<comment type="caution">
    <text evidence="5">The sequence shown here is derived from an EMBL/GenBank/DDBJ whole genome shotgun (WGS) entry which is preliminary data.</text>
</comment>
<name>A0ABN2BE85_9ACTN</name>
<dbReference type="CDD" id="cd00063">
    <property type="entry name" value="FN3"/>
    <property type="match status" value="1"/>
</dbReference>
<accession>A0ABN2BE85</accession>
<dbReference type="InterPro" id="IPR036116">
    <property type="entry name" value="FN3_sf"/>
</dbReference>
<dbReference type="Gene3D" id="2.60.40.10">
    <property type="entry name" value="Immunoglobulins"/>
    <property type="match status" value="1"/>
</dbReference>
<keyword evidence="1" id="KW-0378">Hydrolase</keyword>
<feature type="chain" id="PRO_5045861896" description="Fibronectin type-III domain-containing protein" evidence="3">
    <location>
        <begin position="36"/>
        <end position="416"/>
    </location>
</feature>
<dbReference type="SUPFAM" id="SSF49265">
    <property type="entry name" value="Fibronectin type III"/>
    <property type="match status" value="1"/>
</dbReference>
<gene>
    <name evidence="5" type="ORF">GCM10009788_45230</name>
</gene>
<dbReference type="PROSITE" id="PS50853">
    <property type="entry name" value="FN3"/>
    <property type="match status" value="1"/>
</dbReference>
<feature type="domain" description="Fibronectin type-III" evidence="4">
    <location>
        <begin position="38"/>
        <end position="140"/>
    </location>
</feature>
<keyword evidence="2" id="KW-0624">Polysaccharide degradation</keyword>
<dbReference type="InterPro" id="IPR036691">
    <property type="entry name" value="Endo/exonu/phosph_ase_sf"/>
</dbReference>
<dbReference type="Proteomes" id="UP001500842">
    <property type="component" value="Unassembled WGS sequence"/>
</dbReference>
<evidence type="ECO:0000313" key="5">
    <source>
        <dbReference type="EMBL" id="GAA1537615.1"/>
    </source>
</evidence>
<evidence type="ECO:0000256" key="1">
    <source>
        <dbReference type="ARBA" id="ARBA00023295"/>
    </source>
</evidence>
<evidence type="ECO:0000256" key="3">
    <source>
        <dbReference type="SAM" id="SignalP"/>
    </source>
</evidence>
<dbReference type="InterPro" id="IPR013783">
    <property type="entry name" value="Ig-like_fold"/>
</dbReference>
<keyword evidence="1" id="KW-0326">Glycosidase</keyword>
<evidence type="ECO:0000313" key="6">
    <source>
        <dbReference type="Proteomes" id="UP001500842"/>
    </source>
</evidence>